<protein>
    <submittedName>
        <fullName evidence="1">Uncharacterized protein</fullName>
    </submittedName>
</protein>
<keyword evidence="2" id="KW-1185">Reference proteome</keyword>
<dbReference type="EMBL" id="CM023472">
    <property type="protein sequence ID" value="KAH7960031.1"/>
    <property type="molecule type" value="Genomic_DNA"/>
</dbReference>
<accession>A0ACB8D6Q8</accession>
<name>A0ACB8D6Q8_DERSI</name>
<reference evidence="1" key="1">
    <citation type="submission" date="2020-05" db="EMBL/GenBank/DDBJ databases">
        <title>Large-scale comparative analyses of tick genomes elucidate their genetic diversity and vector capacities.</title>
        <authorList>
            <person name="Jia N."/>
            <person name="Wang J."/>
            <person name="Shi W."/>
            <person name="Du L."/>
            <person name="Sun Y."/>
            <person name="Zhan W."/>
            <person name="Jiang J."/>
            <person name="Wang Q."/>
            <person name="Zhang B."/>
            <person name="Ji P."/>
            <person name="Sakyi L.B."/>
            <person name="Cui X."/>
            <person name="Yuan T."/>
            <person name="Jiang B."/>
            <person name="Yang W."/>
            <person name="Lam T.T.-Y."/>
            <person name="Chang Q."/>
            <person name="Ding S."/>
            <person name="Wang X."/>
            <person name="Zhu J."/>
            <person name="Ruan X."/>
            <person name="Zhao L."/>
            <person name="Wei J."/>
            <person name="Que T."/>
            <person name="Du C."/>
            <person name="Cheng J."/>
            <person name="Dai P."/>
            <person name="Han X."/>
            <person name="Huang E."/>
            <person name="Gao Y."/>
            <person name="Liu J."/>
            <person name="Shao H."/>
            <person name="Ye R."/>
            <person name="Li L."/>
            <person name="Wei W."/>
            <person name="Wang X."/>
            <person name="Wang C."/>
            <person name="Yang T."/>
            <person name="Huo Q."/>
            <person name="Li W."/>
            <person name="Guo W."/>
            <person name="Chen H."/>
            <person name="Zhou L."/>
            <person name="Ni X."/>
            <person name="Tian J."/>
            <person name="Zhou Y."/>
            <person name="Sheng Y."/>
            <person name="Liu T."/>
            <person name="Pan Y."/>
            <person name="Xia L."/>
            <person name="Li J."/>
            <person name="Zhao F."/>
            <person name="Cao W."/>
        </authorList>
    </citation>
    <scope>NUCLEOTIDE SEQUENCE</scope>
    <source>
        <strain evidence="1">Dsil-2018</strain>
    </source>
</reference>
<evidence type="ECO:0000313" key="2">
    <source>
        <dbReference type="Proteomes" id="UP000821865"/>
    </source>
</evidence>
<comment type="caution">
    <text evidence="1">The sequence shown here is derived from an EMBL/GenBank/DDBJ whole genome shotgun (WGS) entry which is preliminary data.</text>
</comment>
<dbReference type="Proteomes" id="UP000821865">
    <property type="component" value="Chromosome 3"/>
</dbReference>
<organism evidence="1 2">
    <name type="scientific">Dermacentor silvarum</name>
    <name type="common">Tick</name>
    <dbReference type="NCBI Taxonomy" id="543639"/>
    <lineage>
        <taxon>Eukaryota</taxon>
        <taxon>Metazoa</taxon>
        <taxon>Ecdysozoa</taxon>
        <taxon>Arthropoda</taxon>
        <taxon>Chelicerata</taxon>
        <taxon>Arachnida</taxon>
        <taxon>Acari</taxon>
        <taxon>Parasitiformes</taxon>
        <taxon>Ixodida</taxon>
        <taxon>Ixodoidea</taxon>
        <taxon>Ixodidae</taxon>
        <taxon>Rhipicephalinae</taxon>
        <taxon>Dermacentor</taxon>
    </lineage>
</organism>
<sequence>MRQQYKEDRYAEERDAPDPSVGEETDGSRSSAGGASRTSTSFTTMGSATSLSSVQPTLRSSGISSRATLAPGPMPRNLVWCTFGTFPQNYDAINTDKLCDFAFIPMYARSSADTLVDDSNVDLQKMFAMARQPQTTTKFALSFPHRQVVLVVFKCSRNAEVIEHVRDPQGQVKLQDYWNGNIYHHAVLDLEVKPWENLNIQNEVQAVFDLLKELKDWQLKVNASHPKPGAPHGGYIVLGIRMWPANKTPFLGNVTQQLEKLRSSDCTCARVDSSILPDFGHGVFFRRFKVDGFLPWTHFTEDEFTAGYPQCVITGASPLKDVNNNNTMDMFQVLEWVNSSTTWNIYPSLAISVSMCTRIYKTSTGTTAMYGDTCVDNGTPPGPSAAYCNDAKKYYHVFDTHYPDLAGYSYNTNFAEFMATFELPSAVTEKLCEAKYRYESLDISLALFDIECEDWQGVCVSRDSNVVTGHDRISFIYQYSSGTTIAKLKARSIPDCP</sequence>
<proteinExistence type="predicted"/>
<gene>
    <name evidence="1" type="ORF">HPB49_016362</name>
</gene>
<evidence type="ECO:0000313" key="1">
    <source>
        <dbReference type="EMBL" id="KAH7960031.1"/>
    </source>
</evidence>